<evidence type="ECO:0000256" key="1">
    <source>
        <dbReference type="ARBA" id="ARBA00004448"/>
    </source>
</evidence>
<feature type="repeat" description="Solcar" evidence="10">
    <location>
        <begin position="202"/>
        <end position="292"/>
    </location>
</feature>
<evidence type="ECO:0000256" key="11">
    <source>
        <dbReference type="RuleBase" id="RU000488"/>
    </source>
</evidence>
<dbReference type="OrthoDB" id="756301at2759"/>
<dbReference type="Gene3D" id="1.50.40.10">
    <property type="entry name" value="Mitochondrial carrier domain"/>
    <property type="match status" value="1"/>
</dbReference>
<feature type="repeat" description="Solcar" evidence="10">
    <location>
        <begin position="104"/>
        <end position="195"/>
    </location>
</feature>
<evidence type="ECO:0000256" key="2">
    <source>
        <dbReference type="ARBA" id="ARBA00006375"/>
    </source>
</evidence>
<feature type="repeat" description="Solcar" evidence="10">
    <location>
        <begin position="11"/>
        <end position="95"/>
    </location>
</feature>
<proteinExistence type="inferred from homology"/>
<keyword evidence="6" id="KW-0999">Mitochondrion inner membrane</keyword>
<comment type="similarity">
    <text evidence="2 11">Belongs to the mitochondrial carrier (TC 2.A.29) family.</text>
</comment>
<dbReference type="InterPro" id="IPR023395">
    <property type="entry name" value="MCP_dom_sf"/>
</dbReference>
<dbReference type="GO" id="GO:0005743">
    <property type="term" value="C:mitochondrial inner membrane"/>
    <property type="evidence" value="ECO:0007669"/>
    <property type="project" value="UniProtKB-SubCell"/>
</dbReference>
<evidence type="ECO:0000256" key="4">
    <source>
        <dbReference type="ARBA" id="ARBA00022692"/>
    </source>
</evidence>
<dbReference type="PROSITE" id="PS51257">
    <property type="entry name" value="PROKAR_LIPOPROTEIN"/>
    <property type="match status" value="1"/>
</dbReference>
<protein>
    <recommendedName>
        <fullName evidence="15">Mitochondrial 2-oxoglutarate/malate carrier protein</fullName>
    </recommendedName>
</protein>
<keyword evidence="5" id="KW-0677">Repeat</keyword>
<name>A0A1R2BB92_9CILI</name>
<comment type="caution">
    <text evidence="13">The sequence shown here is derived from an EMBL/GenBank/DDBJ whole genome shotgun (WGS) entry which is preliminary data.</text>
</comment>
<comment type="subcellular location">
    <subcellularLocation>
        <location evidence="1">Mitochondrion inner membrane</location>
        <topology evidence="1">Multi-pass membrane protein</topology>
    </subcellularLocation>
</comment>
<evidence type="ECO:0000256" key="6">
    <source>
        <dbReference type="ARBA" id="ARBA00022792"/>
    </source>
</evidence>
<sequence>MSGDKKPSVYKNFLIGGAAGMFATSCIQPIDFVKVQLQIKGEGQKGVKSSPITIARETIAKYGVRRLYTGLDSALLRQATYTTARMGIYKTMMDWGNEKYNNRVPVWLKGAFSLAAGGLAAIVGNPADLSLIRMQSDHTLPPEKRRNYTGVGNALTRIVREEGTLALWRGCTPTIARAMSLNFGMLGPYDQAKEVLQKQFGNFTGIGPASSFIAAFFACVFSLPFDNVKTKFQKMIKGPDGQYPYKSFGDCFTKSLKSEGPLGLYVGFFTYVTRIAPHVIITLLTTDFLNSRFNK</sequence>
<keyword evidence="14" id="KW-1185">Reference proteome</keyword>
<evidence type="ECO:0000256" key="3">
    <source>
        <dbReference type="ARBA" id="ARBA00022448"/>
    </source>
</evidence>
<evidence type="ECO:0000256" key="10">
    <source>
        <dbReference type="PROSITE-ProRule" id="PRU00282"/>
    </source>
</evidence>
<evidence type="ECO:0008006" key="15">
    <source>
        <dbReference type="Google" id="ProtNLM"/>
    </source>
</evidence>
<dbReference type="FunFam" id="1.50.40.10:FF:000009">
    <property type="entry name" value="Mitochondrial 2-oxoglutarate/malate carrier protein"/>
    <property type="match status" value="1"/>
</dbReference>
<dbReference type="InterPro" id="IPR018108">
    <property type="entry name" value="MCP_transmembrane"/>
</dbReference>
<dbReference type="InterPro" id="IPR050391">
    <property type="entry name" value="Mito_Metabolite_Transporter"/>
</dbReference>
<gene>
    <name evidence="13" type="ORF">SteCoe_27119</name>
</gene>
<dbReference type="EMBL" id="MPUH01000778">
    <property type="protein sequence ID" value="OMJ74034.1"/>
    <property type="molecule type" value="Genomic_DNA"/>
</dbReference>
<evidence type="ECO:0000313" key="14">
    <source>
        <dbReference type="Proteomes" id="UP000187209"/>
    </source>
</evidence>
<organism evidence="13 14">
    <name type="scientific">Stentor coeruleus</name>
    <dbReference type="NCBI Taxonomy" id="5963"/>
    <lineage>
        <taxon>Eukaryota</taxon>
        <taxon>Sar</taxon>
        <taxon>Alveolata</taxon>
        <taxon>Ciliophora</taxon>
        <taxon>Postciliodesmatophora</taxon>
        <taxon>Heterotrichea</taxon>
        <taxon>Heterotrichida</taxon>
        <taxon>Stentoridae</taxon>
        <taxon>Stentor</taxon>
    </lineage>
</organism>
<keyword evidence="3 11" id="KW-0813">Transport</keyword>
<dbReference type="Proteomes" id="UP000187209">
    <property type="component" value="Unassembled WGS sequence"/>
</dbReference>
<reference evidence="13 14" key="1">
    <citation type="submission" date="2016-11" db="EMBL/GenBank/DDBJ databases">
        <title>The macronuclear genome of Stentor coeruleus: a giant cell with tiny introns.</title>
        <authorList>
            <person name="Slabodnick M."/>
            <person name="Ruby J.G."/>
            <person name="Reiff S.B."/>
            <person name="Swart E.C."/>
            <person name="Gosai S."/>
            <person name="Prabakaran S."/>
            <person name="Witkowska E."/>
            <person name="Larue G.E."/>
            <person name="Fisher S."/>
            <person name="Freeman R.M."/>
            <person name="Gunawardena J."/>
            <person name="Chu W."/>
            <person name="Stover N.A."/>
            <person name="Gregory B.D."/>
            <person name="Nowacki M."/>
            <person name="Derisi J."/>
            <person name="Roy S.W."/>
            <person name="Marshall W.F."/>
            <person name="Sood P."/>
        </authorList>
    </citation>
    <scope>NUCLEOTIDE SEQUENCE [LARGE SCALE GENOMIC DNA]</scope>
    <source>
        <strain evidence="13">WM001</strain>
    </source>
</reference>
<dbReference type="SUPFAM" id="SSF103506">
    <property type="entry name" value="Mitochondrial carrier"/>
    <property type="match status" value="1"/>
</dbReference>
<dbReference type="PANTHER" id="PTHR45618">
    <property type="entry name" value="MITOCHONDRIAL DICARBOXYLATE CARRIER-RELATED"/>
    <property type="match status" value="1"/>
</dbReference>
<keyword evidence="8" id="KW-0496">Mitochondrion</keyword>
<evidence type="ECO:0000256" key="9">
    <source>
        <dbReference type="ARBA" id="ARBA00023136"/>
    </source>
</evidence>
<evidence type="ECO:0000256" key="7">
    <source>
        <dbReference type="ARBA" id="ARBA00022989"/>
    </source>
</evidence>
<keyword evidence="9 10" id="KW-0472">Membrane</keyword>
<dbReference type="AlphaFoldDB" id="A0A1R2BB92"/>
<keyword evidence="7 12" id="KW-1133">Transmembrane helix</keyword>
<evidence type="ECO:0000256" key="12">
    <source>
        <dbReference type="SAM" id="Phobius"/>
    </source>
</evidence>
<feature type="transmembrane region" description="Helical" evidence="12">
    <location>
        <begin position="203"/>
        <end position="225"/>
    </location>
</feature>
<evidence type="ECO:0000313" key="13">
    <source>
        <dbReference type="EMBL" id="OMJ74034.1"/>
    </source>
</evidence>
<dbReference type="Pfam" id="PF00153">
    <property type="entry name" value="Mito_carr"/>
    <property type="match status" value="3"/>
</dbReference>
<evidence type="ECO:0000256" key="5">
    <source>
        <dbReference type="ARBA" id="ARBA00022737"/>
    </source>
</evidence>
<keyword evidence="4 10" id="KW-0812">Transmembrane</keyword>
<feature type="transmembrane region" description="Helical" evidence="12">
    <location>
        <begin position="262"/>
        <end position="285"/>
    </location>
</feature>
<dbReference type="PROSITE" id="PS50920">
    <property type="entry name" value="SOLCAR"/>
    <property type="match status" value="3"/>
</dbReference>
<accession>A0A1R2BB92</accession>
<evidence type="ECO:0000256" key="8">
    <source>
        <dbReference type="ARBA" id="ARBA00023128"/>
    </source>
</evidence>